<comment type="caution">
    <text evidence="2">The sequence shown here is derived from an EMBL/GenBank/DDBJ whole genome shotgun (WGS) entry which is preliminary data.</text>
</comment>
<dbReference type="Pfam" id="PF19328">
    <property type="entry name" value="DAP_DH_C"/>
    <property type="match status" value="1"/>
</dbReference>
<dbReference type="InterPro" id="IPR036291">
    <property type="entry name" value="NAD(P)-bd_dom_sf"/>
</dbReference>
<dbReference type="EMBL" id="QJSP01000008">
    <property type="protein sequence ID" value="PYE16383.1"/>
    <property type="molecule type" value="Genomic_DNA"/>
</dbReference>
<evidence type="ECO:0000259" key="1">
    <source>
        <dbReference type="Pfam" id="PF19328"/>
    </source>
</evidence>
<dbReference type="CDD" id="cd24146">
    <property type="entry name" value="nat-AmDH_N_like"/>
    <property type="match status" value="1"/>
</dbReference>
<dbReference type="OrthoDB" id="4759936at2"/>
<organism evidence="2 3">
    <name type="scientific">Williamsia limnetica</name>
    <dbReference type="NCBI Taxonomy" id="882452"/>
    <lineage>
        <taxon>Bacteria</taxon>
        <taxon>Bacillati</taxon>
        <taxon>Actinomycetota</taxon>
        <taxon>Actinomycetes</taxon>
        <taxon>Mycobacteriales</taxon>
        <taxon>Nocardiaceae</taxon>
        <taxon>Williamsia</taxon>
    </lineage>
</organism>
<accession>A0A318RNR6</accession>
<feature type="domain" description="2,4-diaminopentanoate dehydrogenase C-terminal" evidence="1">
    <location>
        <begin position="152"/>
        <end position="355"/>
    </location>
</feature>
<evidence type="ECO:0000313" key="3">
    <source>
        <dbReference type="Proteomes" id="UP000247591"/>
    </source>
</evidence>
<dbReference type="AlphaFoldDB" id="A0A318RNR6"/>
<dbReference type="SUPFAM" id="SSF51735">
    <property type="entry name" value="NAD(P)-binding Rossmann-fold domains"/>
    <property type="match status" value="1"/>
</dbReference>
<gene>
    <name evidence="2" type="ORF">DFR67_108134</name>
</gene>
<proteinExistence type="predicted"/>
<sequence>MTSTTDASPSIAAINTRPYRVVQWATGNIGTKSLRGVIEHPALTLSGVYVHSPEKAGVDAGDLCGAGTSGVVATNSLDEIVALAPDCVLYMAAKLDPDEVCRLLAAGINVVTTRGEFHHPAGMAPELRAAVEDACHRGNTSIHSTGSSPGFITEAIPLVLTSIQRRLDHITIDEYADLSSRDSPELLFDIMGFGQAPGEFSEERLSHARNSFGPSLRLVADGIGLPLDSIEAAGEIGLARADTEIAAGVVKAGTVAAQRISAIGMRNGEALMRFRATWYCTDDFDQDWELLSTGWRVTVEGDAPLEVDIKFPIKLEDMAATTPGYTANRAVNAVPFVCAASPGIRTATDLPQIIAAFG</sequence>
<dbReference type="InterPro" id="IPR045760">
    <property type="entry name" value="DAP_DH_C"/>
</dbReference>
<protein>
    <submittedName>
        <fullName evidence="2">4-hydroxy-tetrahydrodipicolinate reductase</fullName>
    </submittedName>
</protein>
<dbReference type="RefSeq" id="WP_110470255.1">
    <property type="nucleotide sequence ID" value="NZ_QJSP01000008.1"/>
</dbReference>
<dbReference type="Proteomes" id="UP000247591">
    <property type="component" value="Unassembled WGS sequence"/>
</dbReference>
<keyword evidence="3" id="KW-1185">Reference proteome</keyword>
<evidence type="ECO:0000313" key="2">
    <source>
        <dbReference type="EMBL" id="PYE16383.1"/>
    </source>
</evidence>
<dbReference type="Gene3D" id="3.40.50.720">
    <property type="entry name" value="NAD(P)-binding Rossmann-like Domain"/>
    <property type="match status" value="1"/>
</dbReference>
<name>A0A318RNR6_WILLI</name>
<reference evidence="2 3" key="1">
    <citation type="submission" date="2018-06" db="EMBL/GenBank/DDBJ databases">
        <title>Genomic Encyclopedia of Type Strains, Phase IV (KMG-IV): sequencing the most valuable type-strain genomes for metagenomic binning, comparative biology and taxonomic classification.</title>
        <authorList>
            <person name="Goeker M."/>
        </authorList>
    </citation>
    <scope>NUCLEOTIDE SEQUENCE [LARGE SCALE GENOMIC DNA]</scope>
    <source>
        <strain evidence="2 3">DSM 45521</strain>
    </source>
</reference>